<evidence type="ECO:0008006" key="2">
    <source>
        <dbReference type="Google" id="ProtNLM"/>
    </source>
</evidence>
<evidence type="ECO:0000313" key="1">
    <source>
        <dbReference type="EMBL" id="SVA03845.1"/>
    </source>
</evidence>
<organism evidence="1">
    <name type="scientific">marine metagenome</name>
    <dbReference type="NCBI Taxonomy" id="408172"/>
    <lineage>
        <taxon>unclassified sequences</taxon>
        <taxon>metagenomes</taxon>
        <taxon>ecological metagenomes</taxon>
    </lineage>
</organism>
<dbReference type="Gene3D" id="3.90.198.10">
    <property type="entry name" value="Replication Fork Single-Stranded Dna Binding Protein"/>
    <property type="match status" value="1"/>
</dbReference>
<gene>
    <name evidence="1" type="ORF">METZ01_LOCUS56699</name>
</gene>
<dbReference type="AlphaFoldDB" id="A0A381SIH2"/>
<sequence length="219" mass="25397">MVSWDKAKGSAGTGAQRREVQRLTLDIGDNKLRLIGDVLPRYVYWTTTNEGKKMPVECLRFNRQTEQFDDKQPDPFKELDESIWSDKPQFAYVCNVIDRKDNQVKLFDLRATIYRQVVDYASNPEYGNPADIESGYDITVKKEKTGPLPQNVKYTCIPARASVALTKEEQEVEKYDLDRIYKRQTYDEQKQWLLQNTAYFAGEVGDEANPFKESVEDLD</sequence>
<name>A0A381SIH2_9ZZZZ</name>
<accession>A0A381SIH2</accession>
<protein>
    <recommendedName>
        <fullName evidence="2">Bacteriophage T4 Gp32 single-stranded DNA-binding domain-containing protein</fullName>
    </recommendedName>
</protein>
<proteinExistence type="predicted"/>
<reference evidence="1" key="1">
    <citation type="submission" date="2018-05" db="EMBL/GenBank/DDBJ databases">
        <authorList>
            <person name="Lanie J.A."/>
            <person name="Ng W.-L."/>
            <person name="Kazmierczak K.M."/>
            <person name="Andrzejewski T.M."/>
            <person name="Davidsen T.M."/>
            <person name="Wayne K.J."/>
            <person name="Tettelin H."/>
            <person name="Glass J.I."/>
            <person name="Rusch D."/>
            <person name="Podicherti R."/>
            <person name="Tsui H.-C.T."/>
            <person name="Winkler M.E."/>
        </authorList>
    </citation>
    <scope>NUCLEOTIDE SEQUENCE</scope>
</reference>
<dbReference type="EMBL" id="UINC01003158">
    <property type="protein sequence ID" value="SVA03845.1"/>
    <property type="molecule type" value="Genomic_DNA"/>
</dbReference>
<dbReference type="InterPro" id="IPR044947">
    <property type="entry name" value="Phage_T4_Gp32_ssDNA-bd_sf"/>
</dbReference>